<comment type="caution">
    <text evidence="1">The sequence shown here is derived from an EMBL/GenBank/DDBJ whole genome shotgun (WGS) entry which is preliminary data.</text>
</comment>
<evidence type="ECO:0000313" key="2">
    <source>
        <dbReference type="Proteomes" id="UP000823486"/>
    </source>
</evidence>
<dbReference type="EMBL" id="JAFBFI010000020">
    <property type="protein sequence ID" value="MBM7694251.1"/>
    <property type="molecule type" value="Genomic_DNA"/>
</dbReference>
<dbReference type="RefSeq" id="WP_204546232.1">
    <property type="nucleotide sequence ID" value="NZ_JAFBFI010000020.1"/>
</dbReference>
<gene>
    <name evidence="1" type="ORF">JOC77_003695</name>
</gene>
<protein>
    <submittedName>
        <fullName evidence="1">Uncharacterized protein</fullName>
    </submittedName>
</protein>
<name>A0ABS2QM48_9BACI</name>
<sequence length="604" mass="68375">MGLLNNLKDDPLLPLVHLYMQDKSPRRNLLRDQILLKASELTMSLSGLETLFSYAPQLDQHHFFQGTPWEHMDLLQPPLVRGTLEAGNAAATTEVCSNLRILAIALGIYPHPSFSAEKARLYLNEVIALNLDSLFIAETEEARINQTEFQQTRILFEFITLRYPFHGALEYVTKEIEKLSVQRPIITDKIEKLIASGAVLLKHYQIQPESFKKYKDAVHTPSHFSREFEERYEEELKQLNYESLAREAEQFSLSMANTGLVSPSHACLVTHLNKYAPGLIGASLGLKAAGNKNLKQHFPLIQELITAGIHKKTKQAVYGLSKMLERDIFTEELNKAIRQVISSEPDFSTQQLIQKVFHCRTDQEAKACLAAGLINILGQPLGVGQGFNPTCQSTRALSYWSQKNPVFFLKIYHEAITTGAVSLPYEGQIISSSYLRLSEINFTIPMDSASAVLLPHLDAIYAEMLKRTGFRGEDAHKWINPHFYGHGVLPGFMDVNHSQNFLMLFRHYYHPCFQHTIQHALPQPAGVIIYDRNDKPLGAHAILIQRICEDQLGNVRVYFYNPNNDSSQIWGKDMEVSVSGNGEIEGEASLPFEQFAKCLYAFHF</sequence>
<organism evidence="1 2">
    <name type="scientific">Peribacillus deserti</name>
    <dbReference type="NCBI Taxonomy" id="673318"/>
    <lineage>
        <taxon>Bacteria</taxon>
        <taxon>Bacillati</taxon>
        <taxon>Bacillota</taxon>
        <taxon>Bacilli</taxon>
        <taxon>Bacillales</taxon>
        <taxon>Bacillaceae</taxon>
        <taxon>Peribacillus</taxon>
    </lineage>
</organism>
<accession>A0ABS2QM48</accession>
<dbReference type="Proteomes" id="UP000823486">
    <property type="component" value="Unassembled WGS sequence"/>
</dbReference>
<evidence type="ECO:0000313" key="1">
    <source>
        <dbReference type="EMBL" id="MBM7694251.1"/>
    </source>
</evidence>
<proteinExistence type="predicted"/>
<reference evidence="1 2" key="1">
    <citation type="submission" date="2021-01" db="EMBL/GenBank/DDBJ databases">
        <title>Genomic Encyclopedia of Type Strains, Phase IV (KMG-IV): sequencing the most valuable type-strain genomes for metagenomic binning, comparative biology and taxonomic classification.</title>
        <authorList>
            <person name="Goeker M."/>
        </authorList>
    </citation>
    <scope>NUCLEOTIDE SEQUENCE [LARGE SCALE GENOMIC DNA]</scope>
    <source>
        <strain evidence="1 2">DSM 105482</strain>
    </source>
</reference>
<keyword evidence="2" id="KW-1185">Reference proteome</keyword>